<dbReference type="Proteomes" id="UP000644010">
    <property type="component" value="Unassembled WGS sequence"/>
</dbReference>
<evidence type="ECO:0000313" key="1">
    <source>
        <dbReference type="EMBL" id="MBC5643520.1"/>
    </source>
</evidence>
<proteinExistence type="predicted"/>
<sequence length="113" mass="13802">MKVKVVALPEIREYFKELIHILHEKEYFGFEENAIEYVESLFEDIKTTLPQRSKKQAPAYFSRYGKEMYYSSFKKNKATQWYVFFTIYIDQEQDEQIYLIRYVSNNHVIAQYL</sequence>
<comment type="caution">
    <text evidence="1">The sequence shown here is derived from an EMBL/GenBank/DDBJ whole genome shotgun (WGS) entry which is preliminary data.</text>
</comment>
<keyword evidence="2" id="KW-1185">Reference proteome</keyword>
<protein>
    <recommendedName>
        <fullName evidence="3">Type II toxin-antitoxin system RelE/ParE family toxin</fullName>
    </recommendedName>
</protein>
<evidence type="ECO:0008006" key="3">
    <source>
        <dbReference type="Google" id="ProtNLM"/>
    </source>
</evidence>
<reference evidence="1 2" key="1">
    <citation type="submission" date="2020-08" db="EMBL/GenBank/DDBJ databases">
        <title>Genome public.</title>
        <authorList>
            <person name="Liu C."/>
            <person name="Sun Q."/>
        </authorList>
    </citation>
    <scope>NUCLEOTIDE SEQUENCE [LARGE SCALE GENOMIC DNA]</scope>
    <source>
        <strain evidence="1 2">BX2</strain>
    </source>
</reference>
<dbReference type="EMBL" id="JACOOI010000011">
    <property type="protein sequence ID" value="MBC5643520.1"/>
    <property type="molecule type" value="Genomic_DNA"/>
</dbReference>
<gene>
    <name evidence="1" type="ORF">H8S77_11540</name>
</gene>
<evidence type="ECO:0000313" key="2">
    <source>
        <dbReference type="Proteomes" id="UP000644010"/>
    </source>
</evidence>
<organism evidence="1 2">
    <name type="scientific">Parabacteroides segnis</name>
    <dbReference type="NCBI Taxonomy" id="2763058"/>
    <lineage>
        <taxon>Bacteria</taxon>
        <taxon>Pseudomonadati</taxon>
        <taxon>Bacteroidota</taxon>
        <taxon>Bacteroidia</taxon>
        <taxon>Bacteroidales</taxon>
        <taxon>Tannerellaceae</taxon>
        <taxon>Parabacteroides</taxon>
    </lineage>
</organism>
<dbReference type="RefSeq" id="WP_186959497.1">
    <property type="nucleotide sequence ID" value="NZ_JACOOI010000011.1"/>
</dbReference>
<name>A0ABR7E177_9BACT</name>
<accession>A0ABR7E177</accession>